<dbReference type="InterPro" id="IPR007345">
    <property type="entry name" value="Polysacch_pyruvyl_Trfase"/>
</dbReference>
<accession>A0A1Z3HP15</accession>
<name>A0A1Z3HP15_9CYAN</name>
<dbReference type="KEGG" id="hhg:XM38_030070"/>
<evidence type="ECO:0000313" key="3">
    <source>
        <dbReference type="Proteomes" id="UP000191901"/>
    </source>
</evidence>
<dbReference type="OrthoDB" id="3199616at2"/>
<dbReference type="PANTHER" id="PTHR36836">
    <property type="entry name" value="COLANIC ACID BIOSYNTHESIS PROTEIN WCAK"/>
    <property type="match status" value="1"/>
</dbReference>
<proteinExistence type="predicted"/>
<dbReference type="RefSeq" id="WP_080808584.1">
    <property type="nucleotide sequence ID" value="NZ_CP021983.2"/>
</dbReference>
<sequence length="397" mass="44110">MGASNTLICGYYGHYNWGDEAMLTGLLRLLRPYCPHVTVYSAAPDNTQARHGVKTLSTVPPRRRLQAWRQQWQHTRAMLTHRCFVLGGGDLLRDSPTHEVAGVWLAPLQQAVQLGHTTLVLGISVGDIWKAESRQQIPRVLNRVSLIAVRDQISRHRLIDLGVRRPIQVMPDLALQALPPTAIQQRSQSRESPQVGLSLRSVMGRGAIAQDACQADRALTLDAHLQQVMATIADTLIERHGATIHLVPFQAYPAEYHKRHRPSVDDHAFGLVSQQLSRYPEQWICHPYIASLDQLLTILQSLDLMIGTRLHSLILAAGSGVPAIAIEYDPKVSGFMAAIDQTTYVHPLENLNTTAITTQAEAILTRWPQAHSAILTGLAQYNRGWQSPVSSLEDLLR</sequence>
<protein>
    <recommendedName>
        <fullName evidence="1">Polysaccharide pyruvyl transferase domain-containing protein</fullName>
    </recommendedName>
</protein>
<dbReference type="PANTHER" id="PTHR36836:SF1">
    <property type="entry name" value="COLANIC ACID BIOSYNTHESIS PROTEIN WCAK"/>
    <property type="match status" value="1"/>
</dbReference>
<evidence type="ECO:0000259" key="1">
    <source>
        <dbReference type="Pfam" id="PF04230"/>
    </source>
</evidence>
<evidence type="ECO:0000313" key="2">
    <source>
        <dbReference type="EMBL" id="ASC72053.1"/>
    </source>
</evidence>
<gene>
    <name evidence="2" type="ORF">XM38_030070</name>
</gene>
<reference evidence="2 3" key="1">
    <citation type="journal article" date="2016" name="Biochim. Biophys. Acta">
        <title>Characterization of red-shifted phycobilisomes isolated from the chlorophyll f-containing cyanobacterium Halomicronema hongdechloris.</title>
        <authorList>
            <person name="Li Y."/>
            <person name="Lin Y."/>
            <person name="Garvey C.J."/>
            <person name="Birch D."/>
            <person name="Corkery R.W."/>
            <person name="Loughlin P.C."/>
            <person name="Scheer H."/>
            <person name="Willows R.D."/>
            <person name="Chen M."/>
        </authorList>
    </citation>
    <scope>NUCLEOTIDE SEQUENCE [LARGE SCALE GENOMIC DNA]</scope>
    <source>
        <strain evidence="2 3">C2206</strain>
    </source>
</reference>
<keyword evidence="3" id="KW-1185">Reference proteome</keyword>
<organism evidence="2 3">
    <name type="scientific">Halomicronema hongdechloris C2206</name>
    <dbReference type="NCBI Taxonomy" id="1641165"/>
    <lineage>
        <taxon>Bacteria</taxon>
        <taxon>Bacillati</taxon>
        <taxon>Cyanobacteriota</taxon>
        <taxon>Cyanophyceae</taxon>
        <taxon>Nodosilineales</taxon>
        <taxon>Nodosilineaceae</taxon>
        <taxon>Halomicronema</taxon>
    </lineage>
</organism>
<feature type="domain" description="Polysaccharide pyruvyl transferase" evidence="1">
    <location>
        <begin position="16"/>
        <end position="330"/>
    </location>
</feature>
<dbReference type="AlphaFoldDB" id="A0A1Z3HP15"/>
<dbReference type="Pfam" id="PF04230">
    <property type="entry name" value="PS_pyruv_trans"/>
    <property type="match status" value="1"/>
</dbReference>
<dbReference type="Proteomes" id="UP000191901">
    <property type="component" value="Chromosome"/>
</dbReference>
<dbReference type="STRING" id="1641165.XM38_10315"/>
<dbReference type="EMBL" id="CP021983">
    <property type="protein sequence ID" value="ASC72053.1"/>
    <property type="molecule type" value="Genomic_DNA"/>
</dbReference>